<dbReference type="InterPro" id="IPR014146">
    <property type="entry name" value="LigD_ligase_dom"/>
</dbReference>
<evidence type="ECO:0000259" key="23">
    <source>
        <dbReference type="PROSITE" id="PS50160"/>
    </source>
</evidence>
<organism evidence="24 25">
    <name type="scientific">Siminovitchia acidinfaciens</name>
    <dbReference type="NCBI Taxonomy" id="2321395"/>
    <lineage>
        <taxon>Bacteria</taxon>
        <taxon>Bacillati</taxon>
        <taxon>Bacillota</taxon>
        <taxon>Bacilli</taxon>
        <taxon>Bacillales</taxon>
        <taxon>Bacillaceae</taxon>
        <taxon>Siminovitchia</taxon>
    </lineage>
</organism>
<dbReference type="InterPro" id="IPR012310">
    <property type="entry name" value="DNA_ligase_ATP-dep_cent"/>
</dbReference>
<keyword evidence="8" id="KW-0547">Nucleotide-binding</keyword>
<dbReference type="NCBIfam" id="NF007211">
    <property type="entry name" value="PRK09633.1"/>
    <property type="match status" value="1"/>
</dbReference>
<comment type="cofactor">
    <cofactor evidence="1">
        <name>Mn(2+)</name>
        <dbReference type="ChEBI" id="CHEBI:29035"/>
    </cofactor>
</comment>
<dbReference type="OrthoDB" id="9802472at2"/>
<feature type="domain" description="ATP-dependent DNA ligase family profile" evidence="23">
    <location>
        <begin position="106"/>
        <end position="248"/>
    </location>
</feature>
<evidence type="ECO:0000256" key="2">
    <source>
        <dbReference type="ARBA" id="ARBA00012727"/>
    </source>
</evidence>
<keyword evidence="7" id="KW-0479">Metal-binding</keyword>
<evidence type="ECO:0000256" key="13">
    <source>
        <dbReference type="ARBA" id="ARBA00022932"/>
    </source>
</evidence>
<sequence>MKPMLPILTFHSPEKGSWLYEIKYDGYRGILEWTKEDMYLWSRNGKDLLPQFPEIRLFLNRYAEKVKKDLPLRLDGELVILENSYKANFSKLQQRGRMRSTEKISLEAQEWPCHYLVFDILSLQGEDKVSLPYLQRKSRLLKLVQHLNLPEFPSPGDDRLCQYIPFFKSQEETLLKSFEFDSEGVIAKQAQSQWLEGKRSAEWLKIKNWKTVSCFITSMDESNGYFSVGVWKEADVFPLGQFLFSLDTETKQALRTTIRQNYISRKGSLFMVPPGICVDVNYLEWTDNQMREPHFKSLRFDLHPDDCTYEKFLLDEAMFPDSIEITHPDKILWEKNYATKLDYVRYLRKAAHLILPFLRNRALTVIRSPHGVFGEPFYQKNKPESSPNFVQSKIIDGIDYIVCNDLQTLIWLGNQLAIEFHVPFQTVTSKYVSEIVFDLDPPDRSHFQLAVYAASILKQVFDELNLFTFVKLSGNKGLQIYIPLPEGKFTWDDTRLFTTFAADFLIHYDPDSFTTERLKKKRGNRLYVDFVQHAEGKTIIAPYSVRNNEDGLVAAPIHWHELNEDLFPDQFTMKSVLERLKMMKDPFAGFFHCKANQPFDQVLARLENQS</sequence>
<dbReference type="CDD" id="cd07906">
    <property type="entry name" value="Adenylation_DNA_ligase_LigD_LigC"/>
    <property type="match status" value="1"/>
</dbReference>
<dbReference type="Pfam" id="PF21686">
    <property type="entry name" value="LigD_Prim-Pol"/>
    <property type="match status" value="1"/>
</dbReference>
<dbReference type="AlphaFoldDB" id="A0A429XWW2"/>
<keyword evidence="6" id="KW-0540">Nuclease</keyword>
<keyword evidence="3 24" id="KW-0436">Ligase</keyword>
<evidence type="ECO:0000256" key="21">
    <source>
        <dbReference type="ARBA" id="ARBA00049981"/>
    </source>
</evidence>
<comment type="similarity">
    <text evidence="22">In the N-terminal section; belongs to the LigD polymerase family.</text>
</comment>
<keyword evidence="16" id="KW-0234">DNA repair</keyword>
<dbReference type="InterPro" id="IPR014145">
    <property type="entry name" value="LigD_pol_dom"/>
</dbReference>
<dbReference type="InterPro" id="IPR012340">
    <property type="entry name" value="NA-bd_OB-fold"/>
</dbReference>
<evidence type="ECO:0000256" key="4">
    <source>
        <dbReference type="ARBA" id="ARBA00022679"/>
    </source>
</evidence>
<keyword evidence="9" id="KW-0227">DNA damage</keyword>
<dbReference type="GO" id="GO:0004527">
    <property type="term" value="F:exonuclease activity"/>
    <property type="evidence" value="ECO:0007669"/>
    <property type="project" value="UniProtKB-KW"/>
</dbReference>
<dbReference type="Gene3D" id="2.40.50.140">
    <property type="entry name" value="Nucleic acid-binding proteins"/>
    <property type="match status" value="1"/>
</dbReference>
<evidence type="ECO:0000256" key="9">
    <source>
        <dbReference type="ARBA" id="ARBA00022763"/>
    </source>
</evidence>
<dbReference type="GO" id="GO:0003910">
    <property type="term" value="F:DNA ligase (ATP) activity"/>
    <property type="evidence" value="ECO:0007669"/>
    <property type="project" value="UniProtKB-EC"/>
</dbReference>
<protein>
    <recommendedName>
        <fullName evidence="2">DNA ligase (ATP)</fullName>
        <ecNumber evidence="2">6.5.1.1</ecNumber>
    </recommendedName>
    <alternativeName>
        <fullName evidence="19">NHEJ DNA polymerase</fullName>
    </alternativeName>
</protein>
<dbReference type="PROSITE" id="PS50160">
    <property type="entry name" value="DNA_LIGASE_A3"/>
    <property type="match status" value="1"/>
</dbReference>
<dbReference type="GO" id="GO:0005524">
    <property type="term" value="F:ATP binding"/>
    <property type="evidence" value="ECO:0007669"/>
    <property type="project" value="UniProtKB-KW"/>
</dbReference>
<evidence type="ECO:0000256" key="19">
    <source>
        <dbReference type="ARBA" id="ARBA00029943"/>
    </source>
</evidence>
<dbReference type="GO" id="GO:0006310">
    <property type="term" value="P:DNA recombination"/>
    <property type="evidence" value="ECO:0007669"/>
    <property type="project" value="UniProtKB-KW"/>
</dbReference>
<evidence type="ECO:0000256" key="11">
    <source>
        <dbReference type="ARBA" id="ARBA00022839"/>
    </source>
</evidence>
<dbReference type="Gene3D" id="3.30.470.30">
    <property type="entry name" value="DNA ligase/mRNA capping enzyme"/>
    <property type="match status" value="1"/>
</dbReference>
<evidence type="ECO:0000256" key="20">
    <source>
        <dbReference type="ARBA" id="ARBA00034003"/>
    </source>
</evidence>
<accession>A0A429XWW2</accession>
<evidence type="ECO:0000256" key="15">
    <source>
        <dbReference type="ARBA" id="ARBA00023172"/>
    </source>
</evidence>
<proteinExistence type="inferred from homology"/>
<dbReference type="NCBIfam" id="TIGR02778">
    <property type="entry name" value="ligD_pol"/>
    <property type="match status" value="1"/>
</dbReference>
<dbReference type="Pfam" id="PF01068">
    <property type="entry name" value="DNA_ligase_A_M"/>
    <property type="match status" value="1"/>
</dbReference>
<dbReference type="Proteomes" id="UP000287156">
    <property type="component" value="Unassembled WGS sequence"/>
</dbReference>
<comment type="caution">
    <text evidence="24">The sequence shown here is derived from an EMBL/GenBank/DDBJ whole genome shotgun (WGS) entry which is preliminary data.</text>
</comment>
<dbReference type="Gene3D" id="3.30.1490.70">
    <property type="match status" value="1"/>
</dbReference>
<dbReference type="PANTHER" id="PTHR42705:SF2">
    <property type="entry name" value="BIFUNCTIONAL NON-HOMOLOGOUS END JOINING PROTEIN LIGD"/>
    <property type="match status" value="1"/>
</dbReference>
<name>A0A429XWW2_9BACI</name>
<evidence type="ECO:0000256" key="14">
    <source>
        <dbReference type="ARBA" id="ARBA00023125"/>
    </source>
</evidence>
<evidence type="ECO:0000256" key="6">
    <source>
        <dbReference type="ARBA" id="ARBA00022722"/>
    </source>
</evidence>
<keyword evidence="15" id="KW-0233">DNA recombination</keyword>
<keyword evidence="14" id="KW-0238">DNA-binding</keyword>
<evidence type="ECO:0000256" key="12">
    <source>
        <dbReference type="ARBA" id="ARBA00022840"/>
    </source>
</evidence>
<keyword evidence="11" id="KW-0269">Exonuclease</keyword>
<evidence type="ECO:0000256" key="22">
    <source>
        <dbReference type="ARBA" id="ARBA00049990"/>
    </source>
</evidence>
<keyword evidence="17" id="KW-0464">Manganese</keyword>
<evidence type="ECO:0000256" key="16">
    <source>
        <dbReference type="ARBA" id="ARBA00023204"/>
    </source>
</evidence>
<dbReference type="EMBL" id="QYTV02000006">
    <property type="protein sequence ID" value="RST72984.1"/>
    <property type="molecule type" value="Genomic_DNA"/>
</dbReference>
<keyword evidence="13" id="KW-0239">DNA-directed DNA polymerase</keyword>
<evidence type="ECO:0000256" key="8">
    <source>
        <dbReference type="ARBA" id="ARBA00022741"/>
    </source>
</evidence>
<keyword evidence="25" id="KW-1185">Reference proteome</keyword>
<dbReference type="NCBIfam" id="TIGR02779">
    <property type="entry name" value="NHEJ_ligase_lig"/>
    <property type="match status" value="1"/>
</dbReference>
<dbReference type="Gene3D" id="3.90.920.10">
    <property type="entry name" value="DNA primase, PRIM domain"/>
    <property type="match status" value="1"/>
</dbReference>
<comment type="catalytic activity">
    <reaction evidence="20">
        <text>ATP + (deoxyribonucleotide)n-3'-hydroxyl + 5'-phospho-(deoxyribonucleotide)m = (deoxyribonucleotide)n+m + AMP + diphosphate.</text>
        <dbReference type="EC" id="6.5.1.1"/>
    </reaction>
</comment>
<evidence type="ECO:0000256" key="17">
    <source>
        <dbReference type="ARBA" id="ARBA00023211"/>
    </source>
</evidence>
<dbReference type="GO" id="GO:0003887">
    <property type="term" value="F:DNA-directed DNA polymerase activity"/>
    <property type="evidence" value="ECO:0007669"/>
    <property type="project" value="UniProtKB-KW"/>
</dbReference>
<keyword evidence="18" id="KW-0511">Multifunctional enzyme</keyword>
<evidence type="ECO:0000256" key="18">
    <source>
        <dbReference type="ARBA" id="ARBA00023268"/>
    </source>
</evidence>
<dbReference type="NCBIfam" id="TIGR02776">
    <property type="entry name" value="NHEJ_ligase_prk"/>
    <property type="match status" value="1"/>
</dbReference>
<dbReference type="GO" id="GO:0006281">
    <property type="term" value="P:DNA repair"/>
    <property type="evidence" value="ECO:0007669"/>
    <property type="project" value="UniProtKB-KW"/>
</dbReference>
<dbReference type="GO" id="GO:0046872">
    <property type="term" value="F:metal ion binding"/>
    <property type="evidence" value="ECO:0007669"/>
    <property type="project" value="UniProtKB-KW"/>
</dbReference>
<dbReference type="InterPro" id="IPR014143">
    <property type="entry name" value="NHEJ_ligase_prk"/>
</dbReference>
<dbReference type="InterPro" id="IPR052171">
    <property type="entry name" value="NHEJ_LigD"/>
</dbReference>
<keyword evidence="10" id="KW-0378">Hydrolase</keyword>
<dbReference type="RefSeq" id="WP_126051364.1">
    <property type="nucleotide sequence ID" value="NZ_QYTV02000006.1"/>
</dbReference>
<dbReference type="SUPFAM" id="SSF56091">
    <property type="entry name" value="DNA ligase/mRNA capping enzyme, catalytic domain"/>
    <property type="match status" value="1"/>
</dbReference>
<dbReference type="EC" id="6.5.1.1" evidence="2"/>
<keyword evidence="4" id="KW-0808">Transferase</keyword>
<evidence type="ECO:0000256" key="1">
    <source>
        <dbReference type="ARBA" id="ARBA00001936"/>
    </source>
</evidence>
<keyword evidence="12" id="KW-0067">ATP-binding</keyword>
<comment type="similarity">
    <text evidence="21">In the C-terminal section; belongs to the ATP-dependent DNA ligase family.</text>
</comment>
<keyword evidence="5" id="KW-0548">Nucleotidyltransferase</keyword>
<evidence type="ECO:0000313" key="24">
    <source>
        <dbReference type="EMBL" id="RST72984.1"/>
    </source>
</evidence>
<dbReference type="GO" id="GO:0003677">
    <property type="term" value="F:DNA binding"/>
    <property type="evidence" value="ECO:0007669"/>
    <property type="project" value="UniProtKB-KW"/>
</dbReference>
<evidence type="ECO:0000256" key="10">
    <source>
        <dbReference type="ARBA" id="ARBA00022801"/>
    </source>
</evidence>
<dbReference type="PANTHER" id="PTHR42705">
    <property type="entry name" value="BIFUNCTIONAL NON-HOMOLOGOUS END JOINING PROTEIN LIGD"/>
    <property type="match status" value="1"/>
</dbReference>
<evidence type="ECO:0000256" key="7">
    <source>
        <dbReference type="ARBA" id="ARBA00022723"/>
    </source>
</evidence>
<evidence type="ECO:0000313" key="25">
    <source>
        <dbReference type="Proteomes" id="UP000287156"/>
    </source>
</evidence>
<evidence type="ECO:0000256" key="3">
    <source>
        <dbReference type="ARBA" id="ARBA00022598"/>
    </source>
</evidence>
<gene>
    <name evidence="24" type="ORF">D4T97_013935</name>
</gene>
<evidence type="ECO:0000256" key="5">
    <source>
        <dbReference type="ARBA" id="ARBA00022695"/>
    </source>
</evidence>
<reference evidence="24" key="1">
    <citation type="submission" date="2018-12" db="EMBL/GenBank/DDBJ databases">
        <authorList>
            <person name="Sun L."/>
            <person name="Chen Z."/>
        </authorList>
    </citation>
    <scope>NUCLEOTIDE SEQUENCE [LARGE SCALE GENOMIC DNA]</scope>
    <source>
        <strain evidence="24">3-2-2</strain>
    </source>
</reference>